<dbReference type="InterPro" id="IPR045865">
    <property type="entry name" value="ACT-like_dom_sf"/>
</dbReference>
<comment type="caution">
    <text evidence="13">The sequence shown here is derived from an EMBL/GenBank/DDBJ whole genome shotgun (WGS) entry which is preliminary data.</text>
</comment>
<dbReference type="CDD" id="cd13633">
    <property type="entry name" value="PBP2_Sa-PDT_like"/>
    <property type="match status" value="1"/>
</dbReference>
<dbReference type="PROSITE" id="PS00857">
    <property type="entry name" value="PREPHENATE_DEHYDR_1"/>
    <property type="match status" value="1"/>
</dbReference>
<dbReference type="EC" id="4.2.1.51" evidence="2 10"/>
<organism evidence="13 14">
    <name type="scientific">Texcoconibacillus texcoconensis</name>
    <dbReference type="NCBI Taxonomy" id="1095777"/>
    <lineage>
        <taxon>Bacteria</taxon>
        <taxon>Bacillati</taxon>
        <taxon>Bacillota</taxon>
        <taxon>Bacilli</taxon>
        <taxon>Bacillales</taxon>
        <taxon>Bacillaceae</taxon>
        <taxon>Texcoconibacillus</taxon>
    </lineage>
</organism>
<feature type="domain" description="ACT" evidence="12">
    <location>
        <begin position="203"/>
        <end position="280"/>
    </location>
</feature>
<dbReference type="SUPFAM" id="SSF55021">
    <property type="entry name" value="ACT-like"/>
    <property type="match status" value="1"/>
</dbReference>
<dbReference type="PROSITE" id="PS51671">
    <property type="entry name" value="ACT"/>
    <property type="match status" value="1"/>
</dbReference>
<evidence type="ECO:0000256" key="8">
    <source>
        <dbReference type="ARBA" id="ARBA00047848"/>
    </source>
</evidence>
<dbReference type="Pfam" id="PF00800">
    <property type="entry name" value="PDT"/>
    <property type="match status" value="1"/>
</dbReference>
<dbReference type="GO" id="GO:0009094">
    <property type="term" value="P:L-phenylalanine biosynthetic process"/>
    <property type="evidence" value="ECO:0007669"/>
    <property type="project" value="UniProtKB-UniPathway"/>
</dbReference>
<sequence>MMKVGYLGPEGTFTEAATQAALPSVKRVAYETIPKSIDALFSDEVDGVVVPLENTIEGSVNITLDYLIHHRRAEICGEIIVPIQQHFVTHPNHTKSWSSVEVIYSHPHAIAQCHQFLRQVVPHAKVETMSSTGAAAKWLSEQPEDNAAAISNAWAAEKYGLDIVQHDINDYPNNHTRFVLLKNPASKGISISSGQPASEKTTMLVTLPSDYSGALHQVLSAFAWRKLNLTKIESRPMKTELGRYYFIIDVEGHQDTPLFQGAVGELEALGCGVDLLGSYPCFSYVAQAVKETQNYGSSF</sequence>
<dbReference type="PROSITE" id="PS00858">
    <property type="entry name" value="PREPHENATE_DEHYDR_2"/>
    <property type="match status" value="1"/>
</dbReference>
<name>A0A840QPC9_9BACI</name>
<dbReference type="Proteomes" id="UP000551878">
    <property type="component" value="Unassembled WGS sequence"/>
</dbReference>
<dbReference type="Gene3D" id="3.40.190.10">
    <property type="entry name" value="Periplasmic binding protein-like II"/>
    <property type="match status" value="2"/>
</dbReference>
<keyword evidence="6 10" id="KW-0584">Phenylalanine biosynthesis</keyword>
<dbReference type="PANTHER" id="PTHR21022:SF19">
    <property type="entry name" value="PREPHENATE DEHYDRATASE-RELATED"/>
    <property type="match status" value="1"/>
</dbReference>
<comment type="catalytic activity">
    <reaction evidence="8 10">
        <text>prephenate + H(+) = 3-phenylpyruvate + CO2 + H2O</text>
        <dbReference type="Rhea" id="RHEA:21648"/>
        <dbReference type="ChEBI" id="CHEBI:15377"/>
        <dbReference type="ChEBI" id="CHEBI:15378"/>
        <dbReference type="ChEBI" id="CHEBI:16526"/>
        <dbReference type="ChEBI" id="CHEBI:18005"/>
        <dbReference type="ChEBI" id="CHEBI:29934"/>
        <dbReference type="EC" id="4.2.1.51"/>
    </reaction>
</comment>
<evidence type="ECO:0000256" key="2">
    <source>
        <dbReference type="ARBA" id="ARBA00013147"/>
    </source>
</evidence>
<evidence type="ECO:0000259" key="11">
    <source>
        <dbReference type="PROSITE" id="PS51171"/>
    </source>
</evidence>
<dbReference type="FunFam" id="3.30.70.260:FF:000012">
    <property type="entry name" value="Prephenate dehydratase"/>
    <property type="match status" value="1"/>
</dbReference>
<evidence type="ECO:0000256" key="4">
    <source>
        <dbReference type="ARBA" id="ARBA00022605"/>
    </source>
</evidence>
<dbReference type="EMBL" id="JACHHB010000005">
    <property type="protein sequence ID" value="MBB5173219.1"/>
    <property type="molecule type" value="Genomic_DNA"/>
</dbReference>
<dbReference type="PANTHER" id="PTHR21022">
    <property type="entry name" value="PREPHENATE DEHYDRATASE P PROTEIN"/>
    <property type="match status" value="1"/>
</dbReference>
<dbReference type="UniPathway" id="UPA00121">
    <property type="reaction ID" value="UER00345"/>
</dbReference>
<evidence type="ECO:0000256" key="7">
    <source>
        <dbReference type="ARBA" id="ARBA00023239"/>
    </source>
</evidence>
<dbReference type="InterPro" id="IPR018528">
    <property type="entry name" value="Preph_deHydtase_CS"/>
</dbReference>
<dbReference type="FunFam" id="3.40.190.10:FF:000064">
    <property type="entry name" value="Prephenate dehydratase"/>
    <property type="match status" value="1"/>
</dbReference>
<dbReference type="InterPro" id="IPR001086">
    <property type="entry name" value="Preph_deHydtase"/>
</dbReference>
<feature type="domain" description="Prephenate dehydratase" evidence="11">
    <location>
        <begin position="3"/>
        <end position="183"/>
    </location>
</feature>
<reference evidence="13 14" key="1">
    <citation type="submission" date="2020-08" db="EMBL/GenBank/DDBJ databases">
        <title>Genomic Encyclopedia of Type Strains, Phase IV (KMG-IV): sequencing the most valuable type-strain genomes for metagenomic binning, comparative biology and taxonomic classification.</title>
        <authorList>
            <person name="Goeker M."/>
        </authorList>
    </citation>
    <scope>NUCLEOTIDE SEQUENCE [LARGE SCALE GENOMIC DNA]</scope>
    <source>
        <strain evidence="13 14">DSM 24696</strain>
    </source>
</reference>
<gene>
    <name evidence="10" type="primary">pheA</name>
    <name evidence="13" type="ORF">HNQ41_001388</name>
</gene>
<dbReference type="InterPro" id="IPR008242">
    <property type="entry name" value="Chor_mutase/pphenate_deHydtase"/>
</dbReference>
<protein>
    <recommendedName>
        <fullName evidence="3 10">Prephenate dehydratase</fullName>
        <shortName evidence="10">PDT</shortName>
        <ecNumber evidence="2 10">4.2.1.51</ecNumber>
    </recommendedName>
</protein>
<evidence type="ECO:0000256" key="9">
    <source>
        <dbReference type="PIRSR" id="PIRSR001500-2"/>
    </source>
</evidence>
<feature type="site" description="Essential for prephenate dehydratase activity" evidence="9">
    <location>
        <position position="176"/>
    </location>
</feature>
<dbReference type="AlphaFoldDB" id="A0A840QPC9"/>
<dbReference type="PIRSF" id="PIRSF001500">
    <property type="entry name" value="Chor_mut_pdt_Ppr"/>
    <property type="match status" value="1"/>
</dbReference>
<evidence type="ECO:0000313" key="13">
    <source>
        <dbReference type="EMBL" id="MBB5173219.1"/>
    </source>
</evidence>
<keyword evidence="7 10" id="KW-0456">Lyase</keyword>
<keyword evidence="14" id="KW-1185">Reference proteome</keyword>
<dbReference type="Pfam" id="PF01842">
    <property type="entry name" value="ACT"/>
    <property type="match status" value="1"/>
</dbReference>
<evidence type="ECO:0000256" key="10">
    <source>
        <dbReference type="RuleBase" id="RU361254"/>
    </source>
</evidence>
<keyword evidence="5 10" id="KW-0057">Aromatic amino acid biosynthesis</keyword>
<proteinExistence type="predicted"/>
<accession>A0A840QPC9</accession>
<evidence type="ECO:0000259" key="12">
    <source>
        <dbReference type="PROSITE" id="PS51671"/>
    </source>
</evidence>
<dbReference type="Gene3D" id="3.30.70.260">
    <property type="match status" value="1"/>
</dbReference>
<evidence type="ECO:0000256" key="5">
    <source>
        <dbReference type="ARBA" id="ARBA00023141"/>
    </source>
</evidence>
<evidence type="ECO:0000256" key="3">
    <source>
        <dbReference type="ARBA" id="ARBA00021872"/>
    </source>
</evidence>
<dbReference type="NCBIfam" id="NF008865">
    <property type="entry name" value="PRK11898.1"/>
    <property type="match status" value="1"/>
</dbReference>
<dbReference type="CDD" id="cd04905">
    <property type="entry name" value="ACT_CM-PDT"/>
    <property type="match status" value="1"/>
</dbReference>
<dbReference type="GO" id="GO:0005737">
    <property type="term" value="C:cytoplasm"/>
    <property type="evidence" value="ECO:0007669"/>
    <property type="project" value="TreeGrafter"/>
</dbReference>
<dbReference type="InterPro" id="IPR002912">
    <property type="entry name" value="ACT_dom"/>
</dbReference>
<dbReference type="SUPFAM" id="SSF53850">
    <property type="entry name" value="Periplasmic binding protein-like II"/>
    <property type="match status" value="1"/>
</dbReference>
<dbReference type="PROSITE" id="PS51171">
    <property type="entry name" value="PREPHENATE_DEHYDR_3"/>
    <property type="match status" value="1"/>
</dbReference>
<evidence type="ECO:0000313" key="14">
    <source>
        <dbReference type="Proteomes" id="UP000551878"/>
    </source>
</evidence>
<evidence type="ECO:0000256" key="6">
    <source>
        <dbReference type="ARBA" id="ARBA00023222"/>
    </source>
</evidence>
<comment type="pathway">
    <text evidence="1 10">Amino-acid biosynthesis; L-phenylalanine biosynthesis; phenylpyruvate from prephenate: step 1/1.</text>
</comment>
<dbReference type="GO" id="GO:0004664">
    <property type="term" value="F:prephenate dehydratase activity"/>
    <property type="evidence" value="ECO:0007669"/>
    <property type="project" value="UniProtKB-UniRule"/>
</dbReference>
<keyword evidence="4 10" id="KW-0028">Amino-acid biosynthesis</keyword>
<evidence type="ECO:0000256" key="1">
    <source>
        <dbReference type="ARBA" id="ARBA00004741"/>
    </source>
</evidence>